<evidence type="ECO:0000313" key="4">
    <source>
        <dbReference type="EMBL" id="MCL9770057.1"/>
    </source>
</evidence>
<dbReference type="EMBL" id="JAMLJN010000004">
    <property type="protein sequence ID" value="MCL9770057.1"/>
    <property type="molecule type" value="Genomic_DNA"/>
</dbReference>
<evidence type="ECO:0000313" key="5">
    <source>
        <dbReference type="Proteomes" id="UP001203342"/>
    </source>
</evidence>
<feature type="chain" id="PRO_5045051854" evidence="2">
    <location>
        <begin position="25"/>
        <end position="647"/>
    </location>
</feature>
<protein>
    <submittedName>
        <fullName evidence="4">Sialate O-acetylesterase</fullName>
    </submittedName>
</protein>
<dbReference type="InterPro" id="IPR008979">
    <property type="entry name" value="Galactose-bd-like_sf"/>
</dbReference>
<feature type="domain" description="Sialate O-acetylesterase" evidence="3">
    <location>
        <begin position="102"/>
        <end position="221"/>
    </location>
</feature>
<dbReference type="Proteomes" id="UP001203342">
    <property type="component" value="Unassembled WGS sequence"/>
</dbReference>
<dbReference type="RefSeq" id="WP_250581531.1">
    <property type="nucleotide sequence ID" value="NZ_JAMLJN010000004.1"/>
</dbReference>
<accession>A0ABT0TGS0</accession>
<dbReference type="SUPFAM" id="SSF49785">
    <property type="entry name" value="Galactose-binding domain-like"/>
    <property type="match status" value="1"/>
</dbReference>
<evidence type="ECO:0000259" key="3">
    <source>
        <dbReference type="Pfam" id="PF03629"/>
    </source>
</evidence>
<name>A0ABT0TGS0_9FLAO</name>
<feature type="domain" description="Sialate O-acetylesterase" evidence="3">
    <location>
        <begin position="415"/>
        <end position="520"/>
    </location>
</feature>
<proteinExistence type="predicted"/>
<organism evidence="4 5">
    <name type="scientific">Flavobacterium fragile</name>
    <dbReference type="NCBI Taxonomy" id="2949085"/>
    <lineage>
        <taxon>Bacteria</taxon>
        <taxon>Pseudomonadati</taxon>
        <taxon>Bacteroidota</taxon>
        <taxon>Flavobacteriia</taxon>
        <taxon>Flavobacteriales</taxon>
        <taxon>Flavobacteriaceae</taxon>
        <taxon>Flavobacterium</taxon>
    </lineage>
</organism>
<dbReference type="InterPro" id="IPR039329">
    <property type="entry name" value="SIAE"/>
</dbReference>
<evidence type="ECO:0000256" key="1">
    <source>
        <dbReference type="ARBA" id="ARBA00022801"/>
    </source>
</evidence>
<dbReference type="PANTHER" id="PTHR22901">
    <property type="entry name" value="SIALATE O-ACETYLESTERASE"/>
    <property type="match status" value="1"/>
</dbReference>
<dbReference type="PANTHER" id="PTHR22901:SF0">
    <property type="entry name" value="SIALATE O-ACETYLESTERASE"/>
    <property type="match status" value="1"/>
</dbReference>
<sequence length="647" mass="73063">MKLKYSLIVLLLSTVITNAQTSLASIFSDNMVLQRNTKIPVWGYDKPNTTVTVKFHHQVKKVKASKDGKWTIYLNNENAGGPYTLSVKGSHSIEIKNVLVGEVWICSGQSNMEWSVGQSDNSKEEILKANFPTIRHIKIPKQINSVPNTDFKDAFWQICSPETVADFTGVGYYFAKELTQKLNIPIGLINATWGGTNIETWISREGFENSNEFKEMIAQMPKVNIDSLLESKMIVAKKDIETLQKSKFTTDNVPFYKDLNFDDSQWLTLNQPQPWEEQILGNFDGVVWLRKHFTLNEKPKSVALEIPAIDDNDETFVNGIRVGKTNGWDAKRSYLIPTEILNIGDNVIAVRVTDTGAGGGMHGQSKSLKIVTDKEEIPLSGLWKFQVESILNNVNQNEFPSLCYNAMIHPLIPFAFKGVIWYQGESNEQRAYQYKKAFPLLIEDWRSKFKSDFPFYFVQLASFVTKGNSNEGCAWAELREAQTQTLKLKNTGMAVSTDLVVNPFDIHPTNKQDVGKRLAAISLHNTYNQKSVCFSGPTFKSFRNSDGKTILTFENLGSGLMTKDKYGYIKGFEVAGEDKVFHYAKAEIVYDNVVITSNKVANPIAVRFGWMGDASECNLFNNEGFPAVPFRTDDWKLSTESEKYKIN</sequence>
<keyword evidence="5" id="KW-1185">Reference proteome</keyword>
<evidence type="ECO:0000256" key="2">
    <source>
        <dbReference type="SAM" id="SignalP"/>
    </source>
</evidence>
<reference evidence="4 5" key="1">
    <citation type="submission" date="2022-05" db="EMBL/GenBank/DDBJ databases">
        <title>Flavobacterium sp., isolated from activated sludge.</title>
        <authorList>
            <person name="Ran Q."/>
        </authorList>
    </citation>
    <scope>NUCLEOTIDE SEQUENCE [LARGE SCALE GENOMIC DNA]</scope>
    <source>
        <strain evidence="4 5">HXWNR69</strain>
    </source>
</reference>
<dbReference type="InterPro" id="IPR005181">
    <property type="entry name" value="SASA"/>
</dbReference>
<gene>
    <name evidence="4" type="ORF">NAT47_06490</name>
</gene>
<dbReference type="InterPro" id="IPR036514">
    <property type="entry name" value="SGNH_hydro_sf"/>
</dbReference>
<dbReference type="SUPFAM" id="SSF52266">
    <property type="entry name" value="SGNH hydrolase"/>
    <property type="match status" value="1"/>
</dbReference>
<dbReference type="Gene3D" id="3.40.50.1110">
    <property type="entry name" value="SGNH hydrolase"/>
    <property type="match status" value="2"/>
</dbReference>
<comment type="caution">
    <text evidence="4">The sequence shown here is derived from an EMBL/GenBank/DDBJ whole genome shotgun (WGS) entry which is preliminary data.</text>
</comment>
<keyword evidence="1" id="KW-0378">Hydrolase</keyword>
<dbReference type="Pfam" id="PF03629">
    <property type="entry name" value="SASA"/>
    <property type="match status" value="2"/>
</dbReference>
<keyword evidence="2" id="KW-0732">Signal</keyword>
<feature type="signal peptide" evidence="2">
    <location>
        <begin position="1"/>
        <end position="24"/>
    </location>
</feature>